<dbReference type="Proteomes" id="UP000248311">
    <property type="component" value="Unassembled WGS sequence"/>
</dbReference>
<evidence type="ECO:0000256" key="7">
    <source>
        <dbReference type="ARBA" id="ARBA00023033"/>
    </source>
</evidence>
<evidence type="ECO:0000256" key="4">
    <source>
        <dbReference type="ARBA" id="ARBA00022630"/>
    </source>
</evidence>
<keyword evidence="10" id="KW-1185">Reference proteome</keyword>
<keyword evidence="5" id="KW-0274">FAD</keyword>
<dbReference type="PANTHER" id="PTHR43876:SF7">
    <property type="entry name" value="UBIQUINONE BIOSYNTHESIS MONOOXYGENASE COQ6, MITOCHONDRIAL"/>
    <property type="match status" value="1"/>
</dbReference>
<dbReference type="AlphaFoldDB" id="A0A318TBM9"/>
<dbReference type="Pfam" id="PF01494">
    <property type="entry name" value="FAD_binding_3"/>
    <property type="match status" value="1"/>
</dbReference>
<dbReference type="InterPro" id="IPR036188">
    <property type="entry name" value="FAD/NAD-bd_sf"/>
</dbReference>
<dbReference type="EMBL" id="QJTE01000001">
    <property type="protein sequence ID" value="PYE85748.1"/>
    <property type="molecule type" value="Genomic_DNA"/>
</dbReference>
<comment type="pathway">
    <text evidence="2">Cofactor biosynthesis; ubiquinone biosynthesis.</text>
</comment>
<proteinExistence type="inferred from homology"/>
<dbReference type="GO" id="GO:0016705">
    <property type="term" value="F:oxidoreductase activity, acting on paired donors, with incorporation or reduction of molecular oxygen"/>
    <property type="evidence" value="ECO:0007669"/>
    <property type="project" value="InterPro"/>
</dbReference>
<dbReference type="OrthoDB" id="9796623at2"/>
<evidence type="ECO:0000256" key="5">
    <source>
        <dbReference type="ARBA" id="ARBA00022827"/>
    </source>
</evidence>
<gene>
    <name evidence="9" type="ORF">DFP88_101420</name>
</gene>
<reference evidence="9 10" key="1">
    <citation type="submission" date="2018-06" db="EMBL/GenBank/DDBJ databases">
        <title>Genomic Encyclopedia of Type Strains, Phase III (KMG-III): the genomes of soil and plant-associated and newly described type strains.</title>
        <authorList>
            <person name="Whitman W."/>
        </authorList>
    </citation>
    <scope>NUCLEOTIDE SEQUENCE [LARGE SCALE GENOMIC DNA]</scope>
    <source>
        <strain evidence="9 10">CECT 9025</strain>
    </source>
</reference>
<name>A0A318TBM9_9RHOB</name>
<evidence type="ECO:0000256" key="6">
    <source>
        <dbReference type="ARBA" id="ARBA00023002"/>
    </source>
</evidence>
<comment type="similarity">
    <text evidence="3">Belongs to the UbiH/COQ6 family.</text>
</comment>
<dbReference type="Gene3D" id="3.50.50.60">
    <property type="entry name" value="FAD/NAD(P)-binding domain"/>
    <property type="match status" value="2"/>
</dbReference>
<comment type="caution">
    <text evidence="9">The sequence shown here is derived from an EMBL/GenBank/DDBJ whole genome shotgun (WGS) entry which is preliminary data.</text>
</comment>
<evidence type="ECO:0000313" key="9">
    <source>
        <dbReference type="EMBL" id="PYE85748.1"/>
    </source>
</evidence>
<sequence>MSIRSTDILVAGGGPAGLSAAAAFAAAGFDTLCVDPAPVVTDAAAPGADLRTTAVLQPGQALLDEAGVWDALAPLAAPLEVMRIVDAGRQPPLRRDFASRDFSEAPFGWNLPNTALRRALAECLSTLPQAELRQGTGFAGLTQRDETAMVQLTDGSTVAARLVIAADGRDSPVRAACGIGARSLRYGQSALVFAVTHEARHEMISTEVHRSGGPFTLVPLPDLDGRPCSSVVWMERTGEARRLAALPDEAFSAEATERSAGVLGPLTLASRRQLWPILTRVADRITAPRVALAAEAAHVIPPIGAQGLNMSLADIACLLRLAQERPEGLGDAVMLSAYSRARLPDIRLRVAGIDALNRASIAGAAPLRALRSRGLGLLHDAAPIRHAAMRLGLGAMG</sequence>
<keyword evidence="6" id="KW-0560">Oxidoreductase</keyword>
<dbReference type="InterPro" id="IPR010971">
    <property type="entry name" value="UbiH/COQ6"/>
</dbReference>
<dbReference type="GO" id="GO:0071949">
    <property type="term" value="F:FAD binding"/>
    <property type="evidence" value="ECO:0007669"/>
    <property type="project" value="InterPro"/>
</dbReference>
<dbReference type="RefSeq" id="WP_110812774.1">
    <property type="nucleotide sequence ID" value="NZ_QJTE01000001.1"/>
</dbReference>
<dbReference type="PRINTS" id="PR00420">
    <property type="entry name" value="RNGMNOXGNASE"/>
</dbReference>
<dbReference type="InterPro" id="IPR002938">
    <property type="entry name" value="FAD-bd"/>
</dbReference>
<accession>A0A318TBM9</accession>
<evidence type="ECO:0000256" key="1">
    <source>
        <dbReference type="ARBA" id="ARBA00001974"/>
    </source>
</evidence>
<evidence type="ECO:0000256" key="3">
    <source>
        <dbReference type="ARBA" id="ARBA00005349"/>
    </source>
</evidence>
<dbReference type="SUPFAM" id="SSF51905">
    <property type="entry name" value="FAD/NAD(P)-binding domain"/>
    <property type="match status" value="1"/>
</dbReference>
<dbReference type="GO" id="GO:0006744">
    <property type="term" value="P:ubiquinone biosynthetic process"/>
    <property type="evidence" value="ECO:0007669"/>
    <property type="project" value="UniProtKB-UniPathway"/>
</dbReference>
<dbReference type="UniPathway" id="UPA00232"/>
<dbReference type="NCBIfam" id="TIGR01988">
    <property type="entry name" value="Ubi-OHases"/>
    <property type="match status" value="1"/>
</dbReference>
<keyword evidence="4" id="KW-0285">Flavoprotein</keyword>
<feature type="domain" description="FAD-binding" evidence="8">
    <location>
        <begin position="6"/>
        <end position="344"/>
    </location>
</feature>
<dbReference type="InterPro" id="IPR051205">
    <property type="entry name" value="UbiH/COQ6_monooxygenase"/>
</dbReference>
<organism evidence="9 10">
    <name type="scientific">Pseudoroseicyclus aestuarii</name>
    <dbReference type="NCBI Taxonomy" id="1795041"/>
    <lineage>
        <taxon>Bacteria</taxon>
        <taxon>Pseudomonadati</taxon>
        <taxon>Pseudomonadota</taxon>
        <taxon>Alphaproteobacteria</taxon>
        <taxon>Rhodobacterales</taxon>
        <taxon>Paracoccaceae</taxon>
        <taxon>Pseudoroseicyclus</taxon>
    </lineage>
</organism>
<dbReference type="GO" id="GO:0004497">
    <property type="term" value="F:monooxygenase activity"/>
    <property type="evidence" value="ECO:0007669"/>
    <property type="project" value="UniProtKB-KW"/>
</dbReference>
<protein>
    <submittedName>
        <fullName evidence="9">2-octaprenyl-6-methoxyphenol hydroxylase</fullName>
    </submittedName>
</protein>
<keyword evidence="7" id="KW-0503">Monooxygenase</keyword>
<evidence type="ECO:0000313" key="10">
    <source>
        <dbReference type="Proteomes" id="UP000248311"/>
    </source>
</evidence>
<evidence type="ECO:0000256" key="2">
    <source>
        <dbReference type="ARBA" id="ARBA00004749"/>
    </source>
</evidence>
<comment type="cofactor">
    <cofactor evidence="1">
        <name>FAD</name>
        <dbReference type="ChEBI" id="CHEBI:57692"/>
    </cofactor>
</comment>
<evidence type="ECO:0000259" key="8">
    <source>
        <dbReference type="Pfam" id="PF01494"/>
    </source>
</evidence>
<dbReference type="PANTHER" id="PTHR43876">
    <property type="entry name" value="UBIQUINONE BIOSYNTHESIS MONOOXYGENASE COQ6, MITOCHONDRIAL"/>
    <property type="match status" value="1"/>
</dbReference>